<dbReference type="SUPFAM" id="SSF56672">
    <property type="entry name" value="DNA/RNA polymerases"/>
    <property type="match status" value="1"/>
</dbReference>
<dbReference type="PANTHER" id="PTHR24559">
    <property type="entry name" value="TRANSPOSON TY3-I GAG-POL POLYPROTEIN"/>
    <property type="match status" value="1"/>
</dbReference>
<name>A0AA88HE44_ARTSF</name>
<gene>
    <name evidence="2" type="ORF">QYM36_015067</name>
</gene>
<sequence>MYASPLATLSHAEDVETALRLRKSGGGLEAVNAMGSTNYQGASRSLIREGLFRKLSTCVSSYETVQGEFRSITNDLLKYTGTAMLTLDLNGRSVPVKAYICRTLPYPIVLGYDTMLENAQIFDAKSCQVFFRKLNNSDQDIQVKKAILGYLYVASENELMLDPAGIISVLEIGPQKQTHRLPADMYETEFAKLFDLSHVKDEFVCKRSIKLAYRFRNIFATHETHHGACEAVKNMIDTRNASPTKSRPYKVPHALRDVLKEELDTLLEAGTIEEGDGPYAASVILIKKKNGEYCMGVDYLMDFISGFDQVPVDPNDRDKTGFIIPFGIFRFKRAPFGLCNVPSTFQKLMDRIFKDLLHKTLECFLDDLISQTENTKRHLNILELVFAKIQPAGRTARWVLSLQEFEFEVAYRPGSENKIPDALSRLPVVQTTLW</sequence>
<dbReference type="Gene3D" id="3.30.70.270">
    <property type="match status" value="1"/>
</dbReference>
<dbReference type="InterPro" id="IPR000477">
    <property type="entry name" value="RT_dom"/>
</dbReference>
<dbReference type="Gene3D" id="3.10.10.10">
    <property type="entry name" value="HIV Type 1 Reverse Transcriptase, subunit A, domain 1"/>
    <property type="match status" value="2"/>
</dbReference>
<dbReference type="GO" id="GO:0071897">
    <property type="term" value="P:DNA biosynthetic process"/>
    <property type="evidence" value="ECO:0007669"/>
    <property type="project" value="UniProtKB-ARBA"/>
</dbReference>
<dbReference type="PANTHER" id="PTHR24559:SF444">
    <property type="entry name" value="REVERSE TRANSCRIPTASE DOMAIN-CONTAINING PROTEIN"/>
    <property type="match status" value="1"/>
</dbReference>
<evidence type="ECO:0000313" key="2">
    <source>
        <dbReference type="EMBL" id="KAK2707253.1"/>
    </source>
</evidence>
<organism evidence="2 3">
    <name type="scientific">Artemia franciscana</name>
    <name type="common">Brine shrimp</name>
    <name type="synonym">Artemia sanfranciscana</name>
    <dbReference type="NCBI Taxonomy" id="6661"/>
    <lineage>
        <taxon>Eukaryota</taxon>
        <taxon>Metazoa</taxon>
        <taxon>Ecdysozoa</taxon>
        <taxon>Arthropoda</taxon>
        <taxon>Crustacea</taxon>
        <taxon>Branchiopoda</taxon>
        <taxon>Anostraca</taxon>
        <taxon>Artemiidae</taxon>
        <taxon>Artemia</taxon>
    </lineage>
</organism>
<feature type="domain" description="Reverse transcriptase" evidence="1">
    <location>
        <begin position="300"/>
        <end position="392"/>
    </location>
</feature>
<dbReference type="Pfam" id="PF00078">
    <property type="entry name" value="RVT_1"/>
    <property type="match status" value="1"/>
</dbReference>
<reference evidence="2" key="1">
    <citation type="submission" date="2023-07" db="EMBL/GenBank/DDBJ databases">
        <title>Chromosome-level genome assembly of Artemia franciscana.</title>
        <authorList>
            <person name="Jo E."/>
        </authorList>
    </citation>
    <scope>NUCLEOTIDE SEQUENCE</scope>
    <source>
        <tissue evidence="2">Whole body</tissue>
    </source>
</reference>
<evidence type="ECO:0000259" key="1">
    <source>
        <dbReference type="Pfam" id="PF00078"/>
    </source>
</evidence>
<accession>A0AA88HE44</accession>
<dbReference type="EMBL" id="JAVRJZ010000019">
    <property type="protein sequence ID" value="KAK2707253.1"/>
    <property type="molecule type" value="Genomic_DNA"/>
</dbReference>
<keyword evidence="3" id="KW-1185">Reference proteome</keyword>
<dbReference type="InterPro" id="IPR043502">
    <property type="entry name" value="DNA/RNA_pol_sf"/>
</dbReference>
<evidence type="ECO:0000313" key="3">
    <source>
        <dbReference type="Proteomes" id="UP001187531"/>
    </source>
</evidence>
<dbReference type="Proteomes" id="UP001187531">
    <property type="component" value="Unassembled WGS sequence"/>
</dbReference>
<dbReference type="AlphaFoldDB" id="A0AA88HE44"/>
<comment type="caution">
    <text evidence="2">The sequence shown here is derived from an EMBL/GenBank/DDBJ whole genome shotgun (WGS) entry which is preliminary data.</text>
</comment>
<proteinExistence type="predicted"/>
<dbReference type="InterPro" id="IPR043128">
    <property type="entry name" value="Rev_trsase/Diguanyl_cyclase"/>
</dbReference>
<dbReference type="InterPro" id="IPR053134">
    <property type="entry name" value="RNA-dir_DNA_polymerase"/>
</dbReference>
<dbReference type="CDD" id="cd01647">
    <property type="entry name" value="RT_LTR"/>
    <property type="match status" value="1"/>
</dbReference>
<protein>
    <recommendedName>
        <fullName evidence="1">Reverse transcriptase domain-containing protein</fullName>
    </recommendedName>
</protein>